<dbReference type="PRINTS" id="PR00598">
    <property type="entry name" value="HTHMARR"/>
</dbReference>
<dbReference type="PROSITE" id="PS50995">
    <property type="entry name" value="HTH_MARR_2"/>
    <property type="match status" value="1"/>
</dbReference>
<dbReference type="Gene3D" id="1.10.10.10">
    <property type="entry name" value="Winged helix-like DNA-binding domain superfamily/Winged helix DNA-binding domain"/>
    <property type="match status" value="1"/>
</dbReference>
<dbReference type="Proteomes" id="UP001198962">
    <property type="component" value="Unassembled WGS sequence"/>
</dbReference>
<dbReference type="InterPro" id="IPR036388">
    <property type="entry name" value="WH-like_DNA-bd_sf"/>
</dbReference>
<dbReference type="SMART" id="SM00347">
    <property type="entry name" value="HTH_MARR"/>
    <property type="match status" value="1"/>
</dbReference>
<accession>A0AAE3AU32</accession>
<dbReference type="InterPro" id="IPR039422">
    <property type="entry name" value="MarR/SlyA-like"/>
</dbReference>
<dbReference type="GO" id="GO:0003700">
    <property type="term" value="F:DNA-binding transcription factor activity"/>
    <property type="evidence" value="ECO:0007669"/>
    <property type="project" value="InterPro"/>
</dbReference>
<dbReference type="InterPro" id="IPR036390">
    <property type="entry name" value="WH_DNA-bd_sf"/>
</dbReference>
<proteinExistence type="predicted"/>
<sequence length="153" mass="17890">MNNKTIKRMFDACYLAKRTREMLPALPKGVMPSYIQYLDVIQAMEAEHHQVRVSDVSDAMNLPRPGVTRTIKEMEMKGYLHKFASPEDGRVVYISLTEVGKELSRKYDQQYFDALSPYMEEISEEEANCMIQTIEKFYQIMCERKEGDHGYDK</sequence>
<protein>
    <submittedName>
        <fullName evidence="2">MarR family transcriptional regulator</fullName>
    </submittedName>
</protein>
<dbReference type="Pfam" id="PF01047">
    <property type="entry name" value="MarR"/>
    <property type="match status" value="1"/>
</dbReference>
<name>A0AAE3AU32_9FIRM</name>
<evidence type="ECO:0000313" key="2">
    <source>
        <dbReference type="EMBL" id="MCC2165327.1"/>
    </source>
</evidence>
<dbReference type="PANTHER" id="PTHR33164:SF101">
    <property type="entry name" value="TRANSCRIPTIONAL REPRESSOR MPRA"/>
    <property type="match status" value="1"/>
</dbReference>
<dbReference type="GO" id="GO:0006950">
    <property type="term" value="P:response to stress"/>
    <property type="evidence" value="ECO:0007669"/>
    <property type="project" value="TreeGrafter"/>
</dbReference>
<dbReference type="AlphaFoldDB" id="A0AAE3AU32"/>
<dbReference type="RefSeq" id="WP_308451667.1">
    <property type="nucleotide sequence ID" value="NZ_JAJEPU010000032.1"/>
</dbReference>
<organism evidence="2 3">
    <name type="scientific">Brotaphodocola catenula</name>
    <dbReference type="NCBI Taxonomy" id="2885361"/>
    <lineage>
        <taxon>Bacteria</taxon>
        <taxon>Bacillati</taxon>
        <taxon>Bacillota</taxon>
        <taxon>Clostridia</taxon>
        <taxon>Lachnospirales</taxon>
        <taxon>Lachnospiraceae</taxon>
        <taxon>Brotaphodocola</taxon>
    </lineage>
</organism>
<dbReference type="SUPFAM" id="SSF46785">
    <property type="entry name" value="Winged helix' DNA-binding domain"/>
    <property type="match status" value="1"/>
</dbReference>
<feature type="domain" description="HTH marR-type" evidence="1">
    <location>
        <begin position="1"/>
        <end position="139"/>
    </location>
</feature>
<evidence type="ECO:0000313" key="3">
    <source>
        <dbReference type="Proteomes" id="UP001198962"/>
    </source>
</evidence>
<dbReference type="EMBL" id="JAJEPU010000032">
    <property type="protein sequence ID" value="MCC2165327.1"/>
    <property type="molecule type" value="Genomic_DNA"/>
</dbReference>
<keyword evidence="3" id="KW-1185">Reference proteome</keyword>
<reference evidence="2" key="1">
    <citation type="submission" date="2021-10" db="EMBL/GenBank/DDBJ databases">
        <title>Anaerobic single-cell dispensing facilitates the cultivation of human gut bacteria.</title>
        <authorList>
            <person name="Afrizal A."/>
        </authorList>
    </citation>
    <scope>NUCLEOTIDE SEQUENCE</scope>
    <source>
        <strain evidence="2">CLA-AA-H274</strain>
    </source>
</reference>
<dbReference type="PANTHER" id="PTHR33164">
    <property type="entry name" value="TRANSCRIPTIONAL REGULATOR, MARR FAMILY"/>
    <property type="match status" value="1"/>
</dbReference>
<gene>
    <name evidence="2" type="ORF">LKD32_10675</name>
</gene>
<comment type="caution">
    <text evidence="2">The sequence shown here is derived from an EMBL/GenBank/DDBJ whole genome shotgun (WGS) entry which is preliminary data.</text>
</comment>
<evidence type="ECO:0000259" key="1">
    <source>
        <dbReference type="PROSITE" id="PS50995"/>
    </source>
</evidence>
<dbReference type="InterPro" id="IPR000835">
    <property type="entry name" value="HTH_MarR-typ"/>
</dbReference>